<dbReference type="Pfam" id="PF00664">
    <property type="entry name" value="ABC_membrane"/>
    <property type="match status" value="1"/>
</dbReference>
<feature type="domain" description="ABC transporter" evidence="9">
    <location>
        <begin position="370"/>
        <end position="604"/>
    </location>
</feature>
<feature type="transmembrane region" description="Helical" evidence="8">
    <location>
        <begin position="164"/>
        <end position="187"/>
    </location>
</feature>
<dbReference type="Gene3D" id="3.40.50.300">
    <property type="entry name" value="P-loop containing nucleotide triphosphate hydrolases"/>
    <property type="match status" value="1"/>
</dbReference>
<gene>
    <name evidence="11" type="ORF">G443_004385</name>
</gene>
<evidence type="ECO:0000259" key="10">
    <source>
        <dbReference type="PROSITE" id="PS50929"/>
    </source>
</evidence>
<feature type="transmembrane region" description="Helical" evidence="8">
    <location>
        <begin position="285"/>
        <end position="307"/>
    </location>
</feature>
<dbReference type="InterPro" id="IPR003439">
    <property type="entry name" value="ABC_transporter-like_ATP-bd"/>
</dbReference>
<evidence type="ECO:0000256" key="3">
    <source>
        <dbReference type="ARBA" id="ARBA00022741"/>
    </source>
</evidence>
<keyword evidence="5 8" id="KW-1133">Transmembrane helix</keyword>
<evidence type="ECO:0000256" key="1">
    <source>
        <dbReference type="ARBA" id="ARBA00004651"/>
    </source>
</evidence>
<keyword evidence="4 11" id="KW-0067">ATP-binding</keyword>
<feature type="region of interest" description="Disordered" evidence="7">
    <location>
        <begin position="1"/>
        <end position="33"/>
    </location>
</feature>
<dbReference type="Proteomes" id="UP000791080">
    <property type="component" value="Unassembled WGS sequence"/>
</dbReference>
<evidence type="ECO:0000256" key="6">
    <source>
        <dbReference type="ARBA" id="ARBA00023136"/>
    </source>
</evidence>
<keyword evidence="12" id="KW-1185">Reference proteome</keyword>
<comment type="subcellular location">
    <subcellularLocation>
        <location evidence="1">Cell membrane</location>
        <topology evidence="1">Multi-pass membrane protein</topology>
    </subcellularLocation>
</comment>
<dbReference type="InterPro" id="IPR036640">
    <property type="entry name" value="ABC1_TM_sf"/>
</dbReference>
<dbReference type="InterPro" id="IPR027417">
    <property type="entry name" value="P-loop_NTPase"/>
</dbReference>
<dbReference type="PANTHER" id="PTHR24221:SF397">
    <property type="entry name" value="ABC TRANSPORTER, ATP-BINDING TRANSMEMBRANE PROTEIN"/>
    <property type="match status" value="1"/>
</dbReference>
<dbReference type="PANTHER" id="PTHR24221">
    <property type="entry name" value="ATP-BINDING CASSETTE SUB-FAMILY B"/>
    <property type="match status" value="1"/>
</dbReference>
<dbReference type="PROSITE" id="PS50929">
    <property type="entry name" value="ABC_TM1F"/>
    <property type="match status" value="1"/>
</dbReference>
<accession>A0ABT1JNL1</accession>
<reference evidence="11 12" key="2">
    <citation type="submission" date="2022-06" db="EMBL/GenBank/DDBJ databases">
        <title>Genomic Encyclopedia of Type Strains, Phase I: the one thousand microbial genomes (KMG-I) project.</title>
        <authorList>
            <person name="Kyrpides N."/>
        </authorList>
    </citation>
    <scope>NUCLEOTIDE SEQUENCE [LARGE SCALE GENOMIC DNA]</scope>
    <source>
        <strain evidence="11 12">DSM 43889</strain>
    </source>
</reference>
<protein>
    <submittedName>
        <fullName evidence="11">ATP-binding cassette, subfamily B</fullName>
    </submittedName>
</protein>
<dbReference type="InterPro" id="IPR011527">
    <property type="entry name" value="ABC1_TM_dom"/>
</dbReference>
<sequence length="611" mass="65003">MKSTETTAEQFEPAGAPASDEQQPRAEPNEPRLLPIRDTARMLRPVRRHLITCAVFSAVAAAAGFLPFVAVAEIARTVLGNTGGPVASTVWAWAIAGACGALLRLLLLGLSTHVGHKADAQMLHSLRVRIVGRLGTVPLGWFRAAGSGRVKKAMTDDLEEMHELFAHALGGLLGAAVAVVVGTTYLFLVDWRMALVTLAVPVLTLITYRMSMRSLPEHMSRLIAAEGQISAASVEYVDGIGVVKTFGGTEGRVLGRFADAMAEHTAAYRAWMAGHRRSSAVNRVLGSEMAVFGVVMAGGLAFVAAGWLPVADLLPFLVVGVGLPTSFSPMIHGAQGLRMARMAAGHIDSLLRHPPLPEPDHPRQPEGYRIEFDRVSFSYDGVTNAVAEIDTVCEPGTVTAIVGPSGAGKSTIASLLPRFYDVTAGAIRIGGVDLRDISSTTLLASMSLVFQDVTLLRDTVTENIRVGRPGATDEEVREAAEAAQIDEVIKRLPLGYDTVLESGTGGLSGGERQRLTIARAILSRAPIVVLDEATASLDPDSEAAVQDALARLVAGKTVVVIAHRLHTIQHADQILVLEAGRVVENGTHAELLGRRGLYARMWRAQQNGDSR</sequence>
<dbReference type="EMBL" id="AUBJ02000001">
    <property type="protein sequence ID" value="MCP2334115.1"/>
    <property type="molecule type" value="Genomic_DNA"/>
</dbReference>
<dbReference type="PROSITE" id="PS00211">
    <property type="entry name" value="ABC_TRANSPORTER_1"/>
    <property type="match status" value="1"/>
</dbReference>
<reference evidence="11 12" key="1">
    <citation type="submission" date="2013-07" db="EMBL/GenBank/DDBJ databases">
        <authorList>
            <consortium name="DOE Joint Genome Institute"/>
            <person name="Reeve W."/>
            <person name="Huntemann M."/>
            <person name="Han J."/>
            <person name="Chen A."/>
            <person name="Kyrpides N."/>
            <person name="Mavromatis K."/>
            <person name="Markowitz V."/>
            <person name="Palaniappan K."/>
            <person name="Ivanova N."/>
            <person name="Schaumberg A."/>
            <person name="Pati A."/>
            <person name="Liolios K."/>
            <person name="Nordberg H.P."/>
            <person name="Cantor M.N."/>
            <person name="Hua S.X."/>
            <person name="Woyke T."/>
        </authorList>
    </citation>
    <scope>NUCLEOTIDE SEQUENCE [LARGE SCALE GENOMIC DNA]</scope>
    <source>
        <strain evidence="11 12">DSM 43889</strain>
    </source>
</reference>
<dbReference type="RefSeq" id="WP_026418557.1">
    <property type="nucleotide sequence ID" value="NZ_AUBJ02000001.1"/>
</dbReference>
<evidence type="ECO:0000256" key="2">
    <source>
        <dbReference type="ARBA" id="ARBA00022692"/>
    </source>
</evidence>
<dbReference type="InterPro" id="IPR003593">
    <property type="entry name" value="AAA+_ATPase"/>
</dbReference>
<dbReference type="SUPFAM" id="SSF52540">
    <property type="entry name" value="P-loop containing nucleoside triphosphate hydrolases"/>
    <property type="match status" value="1"/>
</dbReference>
<name>A0ABT1JNL1_ACTCY</name>
<dbReference type="InterPro" id="IPR039421">
    <property type="entry name" value="Type_1_exporter"/>
</dbReference>
<dbReference type="InterPro" id="IPR017871">
    <property type="entry name" value="ABC_transporter-like_CS"/>
</dbReference>
<dbReference type="GO" id="GO:0005524">
    <property type="term" value="F:ATP binding"/>
    <property type="evidence" value="ECO:0007669"/>
    <property type="project" value="UniProtKB-KW"/>
</dbReference>
<dbReference type="PROSITE" id="PS50893">
    <property type="entry name" value="ABC_TRANSPORTER_2"/>
    <property type="match status" value="1"/>
</dbReference>
<evidence type="ECO:0000313" key="12">
    <source>
        <dbReference type="Proteomes" id="UP000791080"/>
    </source>
</evidence>
<comment type="caution">
    <text evidence="11">The sequence shown here is derived from an EMBL/GenBank/DDBJ whole genome shotgun (WGS) entry which is preliminary data.</text>
</comment>
<dbReference type="Gene3D" id="1.20.1560.10">
    <property type="entry name" value="ABC transporter type 1, transmembrane domain"/>
    <property type="match status" value="1"/>
</dbReference>
<dbReference type="SMART" id="SM00382">
    <property type="entry name" value="AAA"/>
    <property type="match status" value="1"/>
</dbReference>
<feature type="domain" description="ABC transmembrane type-1" evidence="10">
    <location>
        <begin position="51"/>
        <end position="339"/>
    </location>
</feature>
<feature type="transmembrane region" description="Helical" evidence="8">
    <location>
        <begin position="50"/>
        <end position="70"/>
    </location>
</feature>
<feature type="transmembrane region" description="Helical" evidence="8">
    <location>
        <begin position="90"/>
        <end position="107"/>
    </location>
</feature>
<proteinExistence type="predicted"/>
<evidence type="ECO:0000259" key="9">
    <source>
        <dbReference type="PROSITE" id="PS50893"/>
    </source>
</evidence>
<keyword evidence="3" id="KW-0547">Nucleotide-binding</keyword>
<evidence type="ECO:0000256" key="4">
    <source>
        <dbReference type="ARBA" id="ARBA00022840"/>
    </source>
</evidence>
<keyword evidence="6 8" id="KW-0472">Membrane</keyword>
<evidence type="ECO:0000256" key="5">
    <source>
        <dbReference type="ARBA" id="ARBA00022989"/>
    </source>
</evidence>
<evidence type="ECO:0000256" key="7">
    <source>
        <dbReference type="SAM" id="MobiDB-lite"/>
    </source>
</evidence>
<organism evidence="11 12">
    <name type="scientific">Actinoalloteichus caeruleus DSM 43889</name>
    <dbReference type="NCBI Taxonomy" id="1120930"/>
    <lineage>
        <taxon>Bacteria</taxon>
        <taxon>Bacillati</taxon>
        <taxon>Actinomycetota</taxon>
        <taxon>Actinomycetes</taxon>
        <taxon>Pseudonocardiales</taxon>
        <taxon>Pseudonocardiaceae</taxon>
        <taxon>Actinoalloteichus</taxon>
        <taxon>Actinoalloteichus cyanogriseus</taxon>
    </lineage>
</organism>
<dbReference type="SUPFAM" id="SSF90123">
    <property type="entry name" value="ABC transporter transmembrane region"/>
    <property type="match status" value="1"/>
</dbReference>
<feature type="transmembrane region" description="Helical" evidence="8">
    <location>
        <begin position="193"/>
        <end position="211"/>
    </location>
</feature>
<evidence type="ECO:0000256" key="8">
    <source>
        <dbReference type="SAM" id="Phobius"/>
    </source>
</evidence>
<keyword evidence="2 8" id="KW-0812">Transmembrane</keyword>
<dbReference type="CDD" id="cd07346">
    <property type="entry name" value="ABC_6TM_exporters"/>
    <property type="match status" value="1"/>
</dbReference>
<dbReference type="Pfam" id="PF00005">
    <property type="entry name" value="ABC_tran"/>
    <property type="match status" value="1"/>
</dbReference>
<evidence type="ECO:0000313" key="11">
    <source>
        <dbReference type="EMBL" id="MCP2334115.1"/>
    </source>
</evidence>